<feature type="transmembrane region" description="Helical" evidence="8">
    <location>
        <begin position="642"/>
        <end position="663"/>
    </location>
</feature>
<evidence type="ECO:0000313" key="11">
    <source>
        <dbReference type="WBParaSite" id="ACRNAN_Path_1535.g5987.t1"/>
    </source>
</evidence>
<keyword evidence="10" id="KW-1185">Reference proteome</keyword>
<protein>
    <submittedName>
        <fullName evidence="11">SSD domain-containing protein</fullName>
    </submittedName>
</protein>
<dbReference type="GO" id="GO:0005886">
    <property type="term" value="C:plasma membrane"/>
    <property type="evidence" value="ECO:0007669"/>
    <property type="project" value="TreeGrafter"/>
</dbReference>
<evidence type="ECO:0000256" key="7">
    <source>
        <dbReference type="SAM" id="MobiDB-lite"/>
    </source>
</evidence>
<proteinExistence type="inferred from homology"/>
<dbReference type="GO" id="GO:0008158">
    <property type="term" value="F:hedgehog receptor activity"/>
    <property type="evidence" value="ECO:0007669"/>
    <property type="project" value="TreeGrafter"/>
</dbReference>
<feature type="region of interest" description="Disordered" evidence="7">
    <location>
        <begin position="303"/>
        <end position="336"/>
    </location>
</feature>
<feature type="transmembrane region" description="Helical" evidence="8">
    <location>
        <begin position="1002"/>
        <end position="1021"/>
    </location>
</feature>
<dbReference type="AlphaFoldDB" id="A0A914C2L8"/>
<feature type="transmembrane region" description="Helical" evidence="8">
    <location>
        <begin position="539"/>
        <end position="563"/>
    </location>
</feature>
<comment type="similarity">
    <text evidence="2">Belongs to the patched family.</text>
</comment>
<feature type="transmembrane region" description="Helical" evidence="8">
    <location>
        <begin position="1033"/>
        <end position="1057"/>
    </location>
</feature>
<dbReference type="GO" id="GO:0018996">
    <property type="term" value="P:molting cycle, collagen and cuticulin-based cuticle"/>
    <property type="evidence" value="ECO:0007669"/>
    <property type="project" value="UniProtKB-ARBA"/>
</dbReference>
<keyword evidence="3 8" id="KW-0812">Transmembrane</keyword>
<dbReference type="PANTHER" id="PTHR46022:SF6">
    <property type="entry name" value="PROTEIN PATCHED HOMOLOG 3"/>
    <property type="match status" value="1"/>
</dbReference>
<dbReference type="GO" id="GO:0045879">
    <property type="term" value="P:negative regulation of smoothened signaling pathway"/>
    <property type="evidence" value="ECO:0007669"/>
    <property type="project" value="TreeGrafter"/>
</dbReference>
<evidence type="ECO:0000256" key="1">
    <source>
        <dbReference type="ARBA" id="ARBA00004141"/>
    </source>
</evidence>
<organism evidence="10 11">
    <name type="scientific">Acrobeloides nanus</name>
    <dbReference type="NCBI Taxonomy" id="290746"/>
    <lineage>
        <taxon>Eukaryota</taxon>
        <taxon>Metazoa</taxon>
        <taxon>Ecdysozoa</taxon>
        <taxon>Nematoda</taxon>
        <taxon>Chromadorea</taxon>
        <taxon>Rhabditida</taxon>
        <taxon>Tylenchina</taxon>
        <taxon>Cephalobomorpha</taxon>
        <taxon>Cephaloboidea</taxon>
        <taxon>Cephalobidae</taxon>
        <taxon>Acrobeloides</taxon>
    </lineage>
</organism>
<feature type="domain" description="SSD" evidence="9">
    <location>
        <begin position="502"/>
        <end position="663"/>
    </location>
</feature>
<feature type="transmembrane region" description="Helical" evidence="8">
    <location>
        <begin position="501"/>
        <end position="519"/>
    </location>
</feature>
<dbReference type="InterPro" id="IPR053958">
    <property type="entry name" value="HMGCR/SNAP/NPC1-like_SSD"/>
</dbReference>
<keyword evidence="6" id="KW-0325">Glycoprotein</keyword>
<evidence type="ECO:0000256" key="6">
    <source>
        <dbReference type="ARBA" id="ARBA00023180"/>
    </source>
</evidence>
<dbReference type="Pfam" id="PF12349">
    <property type="entry name" value="Sterol-sensing"/>
    <property type="match status" value="1"/>
</dbReference>
<comment type="subcellular location">
    <subcellularLocation>
        <location evidence="1">Membrane</location>
        <topology evidence="1">Multi-pass membrane protein</topology>
    </subcellularLocation>
</comment>
<dbReference type="PANTHER" id="PTHR46022">
    <property type="entry name" value="PROTEIN PATCHED"/>
    <property type="match status" value="1"/>
</dbReference>
<dbReference type="FunFam" id="1.20.1640.10:FF:000031">
    <property type="entry name" value="PaTChed family"/>
    <property type="match status" value="1"/>
</dbReference>
<dbReference type="PROSITE" id="PS50156">
    <property type="entry name" value="SSD"/>
    <property type="match status" value="1"/>
</dbReference>
<feature type="compositionally biased region" description="Polar residues" evidence="7">
    <location>
        <begin position="1"/>
        <end position="16"/>
    </location>
</feature>
<dbReference type="GO" id="GO:0097108">
    <property type="term" value="F:hedgehog family protein binding"/>
    <property type="evidence" value="ECO:0007669"/>
    <property type="project" value="TreeGrafter"/>
</dbReference>
<feature type="region of interest" description="Disordered" evidence="7">
    <location>
        <begin position="1"/>
        <end position="20"/>
    </location>
</feature>
<dbReference type="Gene3D" id="1.20.1640.10">
    <property type="entry name" value="Multidrug efflux transporter AcrB transmembrane domain"/>
    <property type="match status" value="2"/>
</dbReference>
<evidence type="ECO:0000313" key="10">
    <source>
        <dbReference type="Proteomes" id="UP000887540"/>
    </source>
</evidence>
<dbReference type="Proteomes" id="UP000887540">
    <property type="component" value="Unplaced"/>
</dbReference>
<dbReference type="WBParaSite" id="ACRNAN_Path_1535.g5987.t1">
    <property type="protein sequence ID" value="ACRNAN_Path_1535.g5987.t1"/>
    <property type="gene ID" value="ACRNAN_Path_1535.g5987"/>
</dbReference>
<evidence type="ECO:0000259" key="9">
    <source>
        <dbReference type="PROSITE" id="PS50156"/>
    </source>
</evidence>
<reference evidence="11" key="1">
    <citation type="submission" date="2022-11" db="UniProtKB">
        <authorList>
            <consortium name="WormBaseParasite"/>
        </authorList>
    </citation>
    <scope>IDENTIFICATION</scope>
</reference>
<evidence type="ECO:0000256" key="3">
    <source>
        <dbReference type="ARBA" id="ARBA00022692"/>
    </source>
</evidence>
<evidence type="ECO:0000256" key="8">
    <source>
        <dbReference type="SAM" id="Phobius"/>
    </source>
</evidence>
<name>A0A914C2L8_9BILA</name>
<evidence type="ECO:0000256" key="4">
    <source>
        <dbReference type="ARBA" id="ARBA00022989"/>
    </source>
</evidence>
<dbReference type="GO" id="GO:0005119">
    <property type="term" value="F:smoothened binding"/>
    <property type="evidence" value="ECO:0007669"/>
    <property type="project" value="TreeGrafter"/>
</dbReference>
<dbReference type="InterPro" id="IPR000731">
    <property type="entry name" value="SSD"/>
</dbReference>
<feature type="transmembrane region" description="Helical" evidence="8">
    <location>
        <begin position="1069"/>
        <end position="1089"/>
    </location>
</feature>
<keyword evidence="4 8" id="KW-1133">Transmembrane helix</keyword>
<keyword evidence="5 8" id="KW-0472">Membrane</keyword>
<feature type="compositionally biased region" description="Low complexity" evidence="7">
    <location>
        <begin position="303"/>
        <end position="318"/>
    </location>
</feature>
<evidence type="ECO:0000256" key="5">
    <source>
        <dbReference type="ARBA" id="ARBA00023136"/>
    </source>
</evidence>
<feature type="transmembrane region" description="Helical" evidence="8">
    <location>
        <begin position="1095"/>
        <end position="1122"/>
    </location>
</feature>
<feature type="transmembrane region" description="Helical" evidence="8">
    <location>
        <begin position="975"/>
        <end position="995"/>
    </location>
</feature>
<feature type="transmembrane region" description="Helical" evidence="8">
    <location>
        <begin position="741"/>
        <end position="763"/>
    </location>
</feature>
<feature type="transmembrane region" description="Helical" evidence="8">
    <location>
        <begin position="611"/>
        <end position="630"/>
    </location>
</feature>
<feature type="compositionally biased region" description="Acidic residues" evidence="7">
    <location>
        <begin position="319"/>
        <end position="336"/>
    </location>
</feature>
<dbReference type="SUPFAM" id="SSF82866">
    <property type="entry name" value="Multidrug efflux transporter AcrB transmembrane domain"/>
    <property type="match status" value="2"/>
</dbReference>
<feature type="transmembrane region" description="Helical" evidence="8">
    <location>
        <begin position="569"/>
        <end position="590"/>
    </location>
</feature>
<accession>A0A914C2L8</accession>
<evidence type="ECO:0000256" key="2">
    <source>
        <dbReference type="ARBA" id="ARBA00005585"/>
    </source>
</evidence>
<sequence>MSVYPKNSSQAPSGSVKNDGKLRKLVNQHLVDHTDSSEVSEEWSENFSQRPSWCDAALTLQQINAKKATGNTIAFSSDSETIEKQIESLPEVPKENGLGDAFQVIIQTSEVPGQNMLSKESLLKHVELMNEISQYSINLYGRNWSLADICFKPPPPNLPKSKLVKMTKDLLDKIIPCVWITPIDCFWEGSKPLGPRPPLELGEEVAGIITTLPKHSISWKNLNPGAVLNEVGDLLDSSIMRNFYQRAGVTAAYMNKPCINPLDPECPESAPNAFKSCDAYKKFDEWNQALPGKEQIVLETETSETMTTTTEPMNSTSEDYYEDATEEPNQEQEEDPDLIKCRQYKNSFLSWMEANPKKWEKFLSKEDMPKFPDFGKILTGGCTGFGRHIMKWPESLIIGGIGRDESGQINKIEAFQSVFLVASPEDLYHRVEINNPVKRDTNETSNDWTPVMAQDVIKTWQRNFTSKIYNHRFNDLEKNIRVVHPLASTSIKDILAEFSEFNFTIIILGYVLMIIYASWTQLRWRHHWFSVESTSCLAIIGVLLITFSFISGLGVSIMIGINFNAATTQIIPFLALGLGISDMFLLLYNYTLVIRYAKTNEIAVLLKETGMAVIITSMNIILAFVVGIVLPTPALRAFCAQVAILLFFNLVCNMVLFTASMAIDLKRRKAKIRDMTFGCLAVNLKEKEMLPKSNSSQKSYNPKISPVEEALSKDELTHGGKMEEILHSFVRKIYIPLLQKTWVKAIILAISFGLLIFGSIGLYNMKLGLELSDVLPEGTAPSAFLKVREKYFGFYPMYIVLKGPIDIPHQQKLIENLRNDIDLEFKKLLPKINNVAMLARRLVCSVGNEYNCTRVGRIKLVDDGIINPDGFYNYLTGWFHVDNMMYYVSQAAFFPTPLPWTFELMEDTLVPPAPPLHYSQMPFYLNNLTNTQVIVEMIKEIRTLCEKYTDLGVPNFPTGIPFTFWEQYLRLTTDLIWAIFIITGTVLLVISTIIFNPWAAAMVAIVVVCITIQLGGFMGLFGIKLNPVSSVTLISAVGIGVEFTAYIILSFLASIGTRNERMAACLDHMFIPVVHGGISALLGLIMLAFTEFEFIFKYFFVVMAALIVIGMFNGVALLPVLLSLCGPPSEAVPSDGSNRLHLKSTPRITKIFDNEQQTQC</sequence>